<comment type="caution">
    <text evidence="1">The sequence shown here is derived from an EMBL/GenBank/DDBJ whole genome shotgun (WGS) entry which is preliminary data.</text>
</comment>
<sequence>MRKDLGSIKVRRIKFSPEDEIGQLNRWIFNAGETQFRRSFRDFFGEYPALGPASRAAAQGIQAGFSPGPPIINAS</sequence>
<accession>A0A368P1S9</accession>
<evidence type="ECO:0000313" key="6">
    <source>
        <dbReference type="Proteomes" id="UP000477951"/>
    </source>
</evidence>
<reference evidence="1 4" key="1">
    <citation type="submission" date="2018-08" db="EMBL/GenBank/DDBJ databases">
        <title>Genome sequencing of Agrobacterium vitis strain ICMP 10754.</title>
        <authorList>
            <person name="Visnovsky S.B."/>
            <person name="Pitman A.R."/>
        </authorList>
    </citation>
    <scope>NUCLEOTIDE SEQUENCE [LARGE SCALE GENOMIC DNA]</scope>
    <source>
        <strain evidence="1 4">ICMP 10754</strain>
    </source>
</reference>
<gene>
    <name evidence="1" type="ORF">DXT89_23520</name>
    <name evidence="3" type="ORF">GOZ88_00885</name>
    <name evidence="2" type="ORF">GOZ90_23110</name>
</gene>
<dbReference type="Proteomes" id="UP000477951">
    <property type="component" value="Unassembled WGS sequence"/>
</dbReference>
<dbReference type="OrthoDB" id="9866612at2"/>
<dbReference type="Proteomes" id="UP000440716">
    <property type="component" value="Unassembled WGS sequence"/>
</dbReference>
<reference evidence="5 6" key="2">
    <citation type="submission" date="2019-12" db="EMBL/GenBank/DDBJ databases">
        <title>Whole-genome sequencing of Allorhizobium vitis.</title>
        <authorList>
            <person name="Gan H.M."/>
            <person name="Szegedi E."/>
            <person name="Burr T."/>
            <person name="Savka M.A."/>
        </authorList>
    </citation>
    <scope>NUCLEOTIDE SEQUENCE [LARGE SCALE GENOMIC DNA]</scope>
    <source>
        <strain evidence="3 5">CG415</strain>
        <strain evidence="2 6">CG516</strain>
    </source>
</reference>
<evidence type="ECO:0000313" key="4">
    <source>
        <dbReference type="Proteomes" id="UP000436911"/>
    </source>
</evidence>
<evidence type="ECO:0000313" key="3">
    <source>
        <dbReference type="EMBL" id="MVA54663.1"/>
    </source>
</evidence>
<evidence type="ECO:0000313" key="1">
    <source>
        <dbReference type="EMBL" id="KAA3521086.1"/>
    </source>
</evidence>
<dbReference type="AlphaFoldDB" id="A0A368P1S9"/>
<dbReference type="Proteomes" id="UP000436911">
    <property type="component" value="Unassembled WGS sequence"/>
</dbReference>
<organism evidence="1 4">
    <name type="scientific">Agrobacterium vitis</name>
    <name type="common">Rhizobium vitis</name>
    <dbReference type="NCBI Taxonomy" id="373"/>
    <lineage>
        <taxon>Bacteria</taxon>
        <taxon>Pseudomonadati</taxon>
        <taxon>Pseudomonadota</taxon>
        <taxon>Alphaproteobacteria</taxon>
        <taxon>Hyphomicrobiales</taxon>
        <taxon>Rhizobiaceae</taxon>
        <taxon>Rhizobium/Agrobacterium group</taxon>
        <taxon>Agrobacterium</taxon>
    </lineage>
</organism>
<proteinExistence type="predicted"/>
<dbReference type="EMBL" id="WPHR01000032">
    <property type="protein sequence ID" value="MUZ75565.1"/>
    <property type="molecule type" value="Genomic_DNA"/>
</dbReference>
<evidence type="ECO:0000313" key="5">
    <source>
        <dbReference type="Proteomes" id="UP000440716"/>
    </source>
</evidence>
<dbReference type="EMBL" id="QUSG01000022">
    <property type="protein sequence ID" value="KAA3521086.1"/>
    <property type="molecule type" value="Genomic_DNA"/>
</dbReference>
<evidence type="ECO:0000313" key="2">
    <source>
        <dbReference type="EMBL" id="MUZ75565.1"/>
    </source>
</evidence>
<dbReference type="GeneID" id="60680414"/>
<protein>
    <submittedName>
        <fullName evidence="1">Uncharacterized protein</fullName>
    </submittedName>
</protein>
<name>A0A368P1S9_AGRVI</name>
<dbReference type="EMBL" id="WPHU01000001">
    <property type="protein sequence ID" value="MVA54663.1"/>
    <property type="molecule type" value="Genomic_DNA"/>
</dbReference>
<dbReference type="RefSeq" id="WP_060719544.1">
    <property type="nucleotide sequence ID" value="NZ_CP055266.1"/>
</dbReference>